<name>A0A838CLT6_9CORY</name>
<evidence type="ECO:0000256" key="3">
    <source>
        <dbReference type="ARBA" id="ARBA00023315"/>
    </source>
</evidence>
<protein>
    <submittedName>
        <fullName evidence="5">Sugar O-acetyltransferase</fullName>
    </submittedName>
</protein>
<dbReference type="InterPro" id="IPR001451">
    <property type="entry name" value="Hexapep"/>
</dbReference>
<evidence type="ECO:0000313" key="6">
    <source>
        <dbReference type="Proteomes" id="UP000581408"/>
    </source>
</evidence>
<dbReference type="InterPro" id="IPR011004">
    <property type="entry name" value="Trimer_LpxA-like_sf"/>
</dbReference>
<dbReference type="CDD" id="cd03357">
    <property type="entry name" value="LbH_MAT_GAT"/>
    <property type="match status" value="1"/>
</dbReference>
<organism evidence="5 6">
    <name type="scientific">Corynebacterium wankanglinii</name>
    <dbReference type="NCBI Taxonomy" id="2735136"/>
    <lineage>
        <taxon>Bacteria</taxon>
        <taxon>Bacillati</taxon>
        <taxon>Actinomycetota</taxon>
        <taxon>Actinomycetes</taxon>
        <taxon>Mycobacteriales</taxon>
        <taxon>Corynebacteriaceae</taxon>
        <taxon>Corynebacterium</taxon>
    </lineage>
</organism>
<dbReference type="Gene3D" id="2.160.10.10">
    <property type="entry name" value="Hexapeptide repeat proteins"/>
    <property type="match status" value="1"/>
</dbReference>
<evidence type="ECO:0000313" key="5">
    <source>
        <dbReference type="EMBL" id="MBA1835998.1"/>
    </source>
</evidence>
<proteinExistence type="inferred from homology"/>
<comment type="caution">
    <text evidence="5">The sequence shown here is derived from an EMBL/GenBank/DDBJ whole genome shotgun (WGS) entry which is preliminary data.</text>
</comment>
<dbReference type="GO" id="GO:0005829">
    <property type="term" value="C:cytosol"/>
    <property type="evidence" value="ECO:0007669"/>
    <property type="project" value="TreeGrafter"/>
</dbReference>
<evidence type="ECO:0000256" key="1">
    <source>
        <dbReference type="ARBA" id="ARBA00007274"/>
    </source>
</evidence>
<feature type="domain" description="Maltose/galactoside acetyltransferase" evidence="4">
    <location>
        <begin position="6"/>
        <end position="52"/>
    </location>
</feature>
<dbReference type="Pfam" id="PF12464">
    <property type="entry name" value="Mac"/>
    <property type="match status" value="1"/>
</dbReference>
<comment type="similarity">
    <text evidence="1">Belongs to the transferase hexapeptide repeat family.</text>
</comment>
<dbReference type="SUPFAM" id="SSF51161">
    <property type="entry name" value="Trimeric LpxA-like enzymes"/>
    <property type="match status" value="1"/>
</dbReference>
<dbReference type="InterPro" id="IPR051159">
    <property type="entry name" value="Hexapeptide_acetyltransf"/>
</dbReference>
<gene>
    <name evidence="5" type="ORF">HMC16_09795</name>
</gene>
<dbReference type="Proteomes" id="UP000581408">
    <property type="component" value="Unassembled WGS sequence"/>
</dbReference>
<reference evidence="5 6" key="1">
    <citation type="submission" date="2020-05" db="EMBL/GenBank/DDBJ databases">
        <title>Descriptions of Corynebacterium xxxx sp. nov., Corynebacterium yyyy sp. nov. and Corynebacterium zzzz sp. nov.</title>
        <authorList>
            <person name="Zhang G."/>
        </authorList>
    </citation>
    <scope>NUCLEOTIDE SEQUENCE [LARGE SCALE GENOMIC DNA]</scope>
    <source>
        <strain evidence="6">zg-915</strain>
    </source>
</reference>
<evidence type="ECO:0000256" key="2">
    <source>
        <dbReference type="ARBA" id="ARBA00022679"/>
    </source>
</evidence>
<keyword evidence="3" id="KW-0012">Acyltransferase</keyword>
<dbReference type="EMBL" id="JABFEE010000011">
    <property type="protein sequence ID" value="MBA1835998.1"/>
    <property type="molecule type" value="Genomic_DNA"/>
</dbReference>
<dbReference type="PANTHER" id="PTHR23416:SF23">
    <property type="entry name" value="ACETYLTRANSFERASE C18B11.09C-RELATED"/>
    <property type="match status" value="1"/>
</dbReference>
<dbReference type="FunFam" id="2.160.10.10:FF:000025">
    <property type="entry name" value="Hexapeptide-repeat containing-acetyltransferase"/>
    <property type="match status" value="1"/>
</dbReference>
<sequence length="182" mass="19241">MDTQRSGQWYIPGSADANAQHAATFALTREFNALGNTNPTRATELLSQMFSPTSATPEIWAPLHLEYGVNTTFGEGCFLNFNCVILDIAPVTIGSGTLFGPGCQLITVEHPVNDAQQRADGWERGRPITIGKNCWFGAGAIVLPGVTIGDNCVIAAGAVVNKDIPANTLVAGVPARTIRSLT</sequence>
<dbReference type="GO" id="GO:0008374">
    <property type="term" value="F:O-acyltransferase activity"/>
    <property type="evidence" value="ECO:0007669"/>
    <property type="project" value="TreeGrafter"/>
</dbReference>
<keyword evidence="2 5" id="KW-0808">Transferase</keyword>
<dbReference type="Pfam" id="PF14602">
    <property type="entry name" value="Hexapep_2"/>
    <property type="match status" value="1"/>
</dbReference>
<accession>A0A838CLT6</accession>
<dbReference type="PANTHER" id="PTHR23416">
    <property type="entry name" value="SIALIC ACID SYNTHASE-RELATED"/>
    <property type="match status" value="1"/>
</dbReference>
<evidence type="ECO:0000259" key="4">
    <source>
        <dbReference type="Pfam" id="PF12464"/>
    </source>
</evidence>
<dbReference type="InterPro" id="IPR024688">
    <property type="entry name" value="Mac_dom"/>
</dbReference>
<dbReference type="AlphaFoldDB" id="A0A838CLT6"/>